<dbReference type="GO" id="GO:0043957">
    <property type="term" value="F:acryloyl-CoA reductase (NADPH) activity"/>
    <property type="evidence" value="ECO:0007669"/>
    <property type="project" value="TreeGrafter"/>
</dbReference>
<dbReference type="Gene3D" id="3.40.50.720">
    <property type="entry name" value="NAD(P)-binding Rossmann-like Domain"/>
    <property type="match status" value="1"/>
</dbReference>
<dbReference type="PANTHER" id="PTHR43677">
    <property type="entry name" value="SHORT-CHAIN DEHYDROGENASE/REDUCTASE"/>
    <property type="match status" value="1"/>
</dbReference>
<sequence length="264" mass="28156">MPEDGIRALLLEEEEGKIVANLTQVSEVDLPDGDVTVKIDYSTLNYKDGMILTGKGRLVRNYPHIPGVDFSGVVETSNSEYFKPGDRVVLNGWRVGENRWGGYTTKTRIKSDYLVHLPENISNKQAMGIGTAGYTAMLAIIALEEHGLMSGDEGEILVTGAGGGVGSVAVSILANLGYNVTASTGREEVHTFLRNLGATSIIMRSELEEPIKGPLGSERWLGAIDNVGGIILSNLLTSMKYDASCAAVGLAASPKLDTTVVPFL</sequence>
<dbReference type="InterPro" id="IPR051397">
    <property type="entry name" value="Zn-ADH-like_protein"/>
</dbReference>
<dbReference type="InterPro" id="IPR036291">
    <property type="entry name" value="NAD(P)-bd_dom_sf"/>
</dbReference>
<proteinExistence type="predicted"/>
<dbReference type="InterPro" id="IPR011032">
    <property type="entry name" value="GroES-like_sf"/>
</dbReference>
<dbReference type="PANTHER" id="PTHR43677:SF1">
    <property type="entry name" value="ACRYLYL-COA REDUCTASE ACUI-RELATED"/>
    <property type="match status" value="1"/>
</dbReference>
<reference evidence="2" key="1">
    <citation type="submission" date="2018-05" db="EMBL/GenBank/DDBJ databases">
        <authorList>
            <person name="Lanie J.A."/>
            <person name="Ng W.-L."/>
            <person name="Kazmierczak K.M."/>
            <person name="Andrzejewski T.M."/>
            <person name="Davidsen T.M."/>
            <person name="Wayne K.J."/>
            <person name="Tettelin H."/>
            <person name="Glass J.I."/>
            <person name="Rusch D."/>
            <person name="Podicherti R."/>
            <person name="Tsui H.-C.T."/>
            <person name="Winkler M.E."/>
        </authorList>
    </citation>
    <scope>NUCLEOTIDE SEQUENCE</scope>
</reference>
<dbReference type="SUPFAM" id="SSF50129">
    <property type="entry name" value="GroES-like"/>
    <property type="match status" value="1"/>
</dbReference>
<evidence type="ECO:0000259" key="1">
    <source>
        <dbReference type="SMART" id="SM00829"/>
    </source>
</evidence>
<dbReference type="Gene3D" id="3.90.180.10">
    <property type="entry name" value="Medium-chain alcohol dehydrogenases, catalytic domain"/>
    <property type="match status" value="1"/>
</dbReference>
<organism evidence="2">
    <name type="scientific">marine metagenome</name>
    <dbReference type="NCBI Taxonomy" id="408172"/>
    <lineage>
        <taxon>unclassified sequences</taxon>
        <taxon>metagenomes</taxon>
        <taxon>ecological metagenomes</taxon>
    </lineage>
</organism>
<dbReference type="SMART" id="SM00829">
    <property type="entry name" value="PKS_ER"/>
    <property type="match status" value="1"/>
</dbReference>
<dbReference type="AlphaFoldDB" id="A0A382J126"/>
<protein>
    <recommendedName>
        <fullName evidence="1">Enoyl reductase (ER) domain-containing protein</fullName>
    </recommendedName>
</protein>
<evidence type="ECO:0000313" key="2">
    <source>
        <dbReference type="EMBL" id="SVC04531.1"/>
    </source>
</evidence>
<gene>
    <name evidence="2" type="ORF">METZ01_LOCUS257385</name>
</gene>
<dbReference type="SUPFAM" id="SSF51735">
    <property type="entry name" value="NAD(P)-binding Rossmann-fold domains"/>
    <property type="match status" value="1"/>
</dbReference>
<accession>A0A382J126</accession>
<dbReference type="Pfam" id="PF08240">
    <property type="entry name" value="ADH_N"/>
    <property type="match status" value="1"/>
</dbReference>
<dbReference type="Pfam" id="PF00107">
    <property type="entry name" value="ADH_zinc_N"/>
    <property type="match status" value="1"/>
</dbReference>
<feature type="non-terminal residue" evidence="2">
    <location>
        <position position="264"/>
    </location>
</feature>
<feature type="domain" description="Enoyl reductase (ER)" evidence="1">
    <location>
        <begin position="17"/>
        <end position="261"/>
    </location>
</feature>
<name>A0A382J126_9ZZZZ</name>
<dbReference type="InterPro" id="IPR013149">
    <property type="entry name" value="ADH-like_C"/>
</dbReference>
<dbReference type="InterPro" id="IPR013154">
    <property type="entry name" value="ADH-like_N"/>
</dbReference>
<dbReference type="InterPro" id="IPR014188">
    <property type="entry name" value="Acrylyl-CoA_reductase_AcuI"/>
</dbReference>
<dbReference type="InterPro" id="IPR020843">
    <property type="entry name" value="ER"/>
</dbReference>
<dbReference type="NCBIfam" id="TIGR02823">
    <property type="entry name" value="oxido_YhdH"/>
    <property type="match status" value="1"/>
</dbReference>
<dbReference type="EMBL" id="UINC01070404">
    <property type="protein sequence ID" value="SVC04531.1"/>
    <property type="molecule type" value="Genomic_DNA"/>
</dbReference>